<protein>
    <submittedName>
        <fullName evidence="1">Alpha/beta hydrolase</fullName>
    </submittedName>
</protein>
<dbReference type="AlphaFoldDB" id="A0A9X1QEP7"/>
<dbReference type="Proteomes" id="UP001139411">
    <property type="component" value="Unassembled WGS sequence"/>
</dbReference>
<dbReference type="SUPFAM" id="SSF53474">
    <property type="entry name" value="alpha/beta-Hydrolases"/>
    <property type="match status" value="1"/>
</dbReference>
<sequence>MANRIIFFHGGGSKEDYDADKKLVESLEDRLGAPYSIHYPFLPNDGSPDLGRRKQIKEAISESEDGVILVAHSLGASMLLACLSEFNIERRIAGIFLIATPFWEGSEDWVAPFKLRQDFAETIDKNIPLFLYHCQDDEEVPFSQLANYQRELPWATFREIPSGGHQLNNDLHVVAKDLLSLKLA</sequence>
<evidence type="ECO:0000313" key="1">
    <source>
        <dbReference type="EMBL" id="MCF2498963.1"/>
    </source>
</evidence>
<name>A0A9X1QEP7_9BACT</name>
<dbReference type="GO" id="GO:0016787">
    <property type="term" value="F:hydrolase activity"/>
    <property type="evidence" value="ECO:0007669"/>
    <property type="project" value="UniProtKB-KW"/>
</dbReference>
<dbReference type="Gene3D" id="3.40.50.1820">
    <property type="entry name" value="alpha/beta hydrolase"/>
    <property type="match status" value="1"/>
</dbReference>
<organism evidence="1 2">
    <name type="scientific">Dyadobacter chenhuakuii</name>
    <dbReference type="NCBI Taxonomy" id="2909339"/>
    <lineage>
        <taxon>Bacteria</taxon>
        <taxon>Pseudomonadati</taxon>
        <taxon>Bacteroidota</taxon>
        <taxon>Cytophagia</taxon>
        <taxon>Cytophagales</taxon>
        <taxon>Spirosomataceae</taxon>
        <taxon>Dyadobacter</taxon>
    </lineage>
</organism>
<gene>
    <name evidence="1" type="ORF">L0661_11645</name>
</gene>
<reference evidence="1" key="1">
    <citation type="submission" date="2022-01" db="EMBL/GenBank/DDBJ databases">
        <title>Novel species in genus Dyadobacter.</title>
        <authorList>
            <person name="Ma C."/>
        </authorList>
    </citation>
    <scope>NUCLEOTIDE SEQUENCE</scope>
    <source>
        <strain evidence="1">CY357</strain>
    </source>
</reference>
<comment type="caution">
    <text evidence="1">The sequence shown here is derived from an EMBL/GenBank/DDBJ whole genome shotgun (WGS) entry which is preliminary data.</text>
</comment>
<keyword evidence="1" id="KW-0378">Hydrolase</keyword>
<evidence type="ECO:0000313" key="2">
    <source>
        <dbReference type="Proteomes" id="UP001139411"/>
    </source>
</evidence>
<dbReference type="EMBL" id="JAKFFV010000007">
    <property type="protein sequence ID" value="MCF2498963.1"/>
    <property type="molecule type" value="Genomic_DNA"/>
</dbReference>
<dbReference type="Pfam" id="PF06821">
    <property type="entry name" value="Ser_hydrolase"/>
    <property type="match status" value="1"/>
</dbReference>
<proteinExistence type="predicted"/>
<dbReference type="InterPro" id="IPR010662">
    <property type="entry name" value="RBBP9/YdeN"/>
</dbReference>
<dbReference type="InterPro" id="IPR029058">
    <property type="entry name" value="AB_hydrolase_fold"/>
</dbReference>
<dbReference type="RefSeq" id="WP_235177899.1">
    <property type="nucleotide sequence ID" value="NZ_JAKFFV010000007.1"/>
</dbReference>
<accession>A0A9X1QEP7</accession>